<keyword evidence="1" id="KW-0472">Membrane</keyword>
<accession>A0AA39WMH9</accession>
<evidence type="ECO:0000256" key="1">
    <source>
        <dbReference type="SAM" id="Phobius"/>
    </source>
</evidence>
<keyword evidence="1" id="KW-0812">Transmembrane</keyword>
<dbReference type="Proteomes" id="UP001174934">
    <property type="component" value="Unassembled WGS sequence"/>
</dbReference>
<protein>
    <submittedName>
        <fullName evidence="2">Uncharacterized protein</fullName>
    </submittedName>
</protein>
<gene>
    <name evidence="2" type="ORF">B0T17DRAFT_324947</name>
</gene>
<evidence type="ECO:0000313" key="3">
    <source>
        <dbReference type="Proteomes" id="UP001174934"/>
    </source>
</evidence>
<comment type="caution">
    <text evidence="2">The sequence shown here is derived from an EMBL/GenBank/DDBJ whole genome shotgun (WGS) entry which is preliminary data.</text>
</comment>
<keyword evidence="3" id="KW-1185">Reference proteome</keyword>
<name>A0AA39WMH9_9PEZI</name>
<keyword evidence="1" id="KW-1133">Transmembrane helix</keyword>
<evidence type="ECO:0000313" key="2">
    <source>
        <dbReference type="EMBL" id="KAK0618137.1"/>
    </source>
</evidence>
<sequence>MANRTTASDRHASRVARLLLSAWLQAGGHLPGARRYRPILCPSCASSATISSLAEHLSGHFHQLGLPNPSLFQSFESLGAYLLPYVAILLHLHPCIFGLVIVVQAPTVSTKSGTTWARTCQIVRPTASEQARAPSTALRDACVSVALLFLSGCTSSLPYLSAWCIR</sequence>
<reference evidence="2" key="1">
    <citation type="submission" date="2023-06" db="EMBL/GenBank/DDBJ databases">
        <title>Genome-scale phylogeny and comparative genomics of the fungal order Sordariales.</title>
        <authorList>
            <consortium name="Lawrence Berkeley National Laboratory"/>
            <person name="Hensen N."/>
            <person name="Bonometti L."/>
            <person name="Westerberg I."/>
            <person name="Brannstrom I.O."/>
            <person name="Guillou S."/>
            <person name="Cros-Aarteil S."/>
            <person name="Calhoun S."/>
            <person name="Haridas S."/>
            <person name="Kuo A."/>
            <person name="Mondo S."/>
            <person name="Pangilinan J."/>
            <person name="Riley R."/>
            <person name="LaButti K."/>
            <person name="Andreopoulos B."/>
            <person name="Lipzen A."/>
            <person name="Chen C."/>
            <person name="Yanf M."/>
            <person name="Daum C."/>
            <person name="Ng V."/>
            <person name="Clum A."/>
            <person name="Steindorff A."/>
            <person name="Ohm R."/>
            <person name="Martin F."/>
            <person name="Silar P."/>
            <person name="Natvig D."/>
            <person name="Lalanne C."/>
            <person name="Gautier V."/>
            <person name="Ament-velasquez S.L."/>
            <person name="Kruys A."/>
            <person name="Hutchinson M.I."/>
            <person name="Powell A.J."/>
            <person name="Barry K."/>
            <person name="Miller A.N."/>
            <person name="Grigoriev I.V."/>
            <person name="Debuchy R."/>
            <person name="Gladieux P."/>
            <person name="Thoren M.H."/>
            <person name="Johannesson H."/>
        </authorList>
    </citation>
    <scope>NUCLEOTIDE SEQUENCE</scope>
    <source>
        <strain evidence="2">SMH3391-2</strain>
    </source>
</reference>
<dbReference type="AlphaFoldDB" id="A0AA39WMH9"/>
<feature type="transmembrane region" description="Helical" evidence="1">
    <location>
        <begin position="82"/>
        <end position="103"/>
    </location>
</feature>
<organism evidence="2 3">
    <name type="scientific">Bombardia bombarda</name>
    <dbReference type="NCBI Taxonomy" id="252184"/>
    <lineage>
        <taxon>Eukaryota</taxon>
        <taxon>Fungi</taxon>
        <taxon>Dikarya</taxon>
        <taxon>Ascomycota</taxon>
        <taxon>Pezizomycotina</taxon>
        <taxon>Sordariomycetes</taxon>
        <taxon>Sordariomycetidae</taxon>
        <taxon>Sordariales</taxon>
        <taxon>Lasiosphaeriaceae</taxon>
        <taxon>Bombardia</taxon>
    </lineage>
</organism>
<dbReference type="EMBL" id="JAULSR010000005">
    <property type="protein sequence ID" value="KAK0618137.1"/>
    <property type="molecule type" value="Genomic_DNA"/>
</dbReference>
<proteinExistence type="predicted"/>